<accession>V6JNB4</accession>
<name>V6JNB4_STRRC</name>
<protein>
    <submittedName>
        <fullName evidence="1">Uncharacterized protein</fullName>
    </submittedName>
</protein>
<evidence type="ECO:0000313" key="1">
    <source>
        <dbReference type="EMBL" id="EST18314.1"/>
    </source>
</evidence>
<evidence type="ECO:0000313" key="2">
    <source>
        <dbReference type="Proteomes" id="UP000017984"/>
    </source>
</evidence>
<dbReference type="EMBL" id="AWQX01000393">
    <property type="protein sequence ID" value="EST18314.1"/>
    <property type="molecule type" value="Genomic_DNA"/>
</dbReference>
<organism evidence="1 2">
    <name type="scientific">Streptomyces roseochromogenus subsp. oscitans DS 12.976</name>
    <dbReference type="NCBI Taxonomy" id="1352936"/>
    <lineage>
        <taxon>Bacteria</taxon>
        <taxon>Bacillati</taxon>
        <taxon>Actinomycetota</taxon>
        <taxon>Actinomycetes</taxon>
        <taxon>Kitasatosporales</taxon>
        <taxon>Streptomycetaceae</taxon>
        <taxon>Streptomyces</taxon>
    </lineage>
</organism>
<gene>
    <name evidence="1" type="ORF">M878_45340</name>
</gene>
<dbReference type="AlphaFoldDB" id="V6JNB4"/>
<dbReference type="HOGENOM" id="CLU_3066824_0_0_11"/>
<proteinExistence type="predicted"/>
<dbReference type="STRING" id="1352936.M878_45340"/>
<keyword evidence="2" id="KW-1185">Reference proteome</keyword>
<comment type="caution">
    <text evidence="1">The sequence shown here is derived from an EMBL/GenBank/DDBJ whole genome shotgun (WGS) entry which is preliminary data.</text>
</comment>
<dbReference type="Proteomes" id="UP000017984">
    <property type="component" value="Chromosome"/>
</dbReference>
<reference evidence="1 2" key="1">
    <citation type="journal article" date="2014" name="Genome Announc.">
        <title>Draft Genome Sequence of Streptomyces roseochromogenes subsp. oscitans DS 12.976, Producer of the Aminocoumarin Antibiotic Clorobiocin.</title>
        <authorList>
            <person name="Ruckert C."/>
            <person name="Kalinowski J."/>
            <person name="Heide L."/>
            <person name="Apel A.K."/>
        </authorList>
    </citation>
    <scope>NUCLEOTIDE SEQUENCE [LARGE SCALE GENOMIC DNA]</scope>
    <source>
        <strain evidence="1 2">DS 12.976</strain>
    </source>
</reference>
<sequence>MKRVQLGLQWFDQRSSIFPHGLVTVNPATVTASALQPCLIGSCLSQFFWLGLV</sequence>